<protein>
    <submittedName>
        <fullName evidence="1">Uncharacterized protein</fullName>
    </submittedName>
</protein>
<dbReference type="AlphaFoldDB" id="A0A644ZY44"/>
<comment type="caution">
    <text evidence="1">The sequence shown here is derived from an EMBL/GenBank/DDBJ whole genome shotgun (WGS) entry which is preliminary data.</text>
</comment>
<reference evidence="1" key="1">
    <citation type="submission" date="2019-08" db="EMBL/GenBank/DDBJ databases">
        <authorList>
            <person name="Kucharzyk K."/>
            <person name="Murdoch R.W."/>
            <person name="Higgins S."/>
            <person name="Loffler F."/>
        </authorList>
    </citation>
    <scope>NUCLEOTIDE SEQUENCE</scope>
</reference>
<organism evidence="1">
    <name type="scientific">bioreactor metagenome</name>
    <dbReference type="NCBI Taxonomy" id="1076179"/>
    <lineage>
        <taxon>unclassified sequences</taxon>
        <taxon>metagenomes</taxon>
        <taxon>ecological metagenomes</taxon>
    </lineage>
</organism>
<dbReference type="EMBL" id="VSSQ01010840">
    <property type="protein sequence ID" value="MPM45348.1"/>
    <property type="molecule type" value="Genomic_DNA"/>
</dbReference>
<proteinExistence type="predicted"/>
<accession>A0A644ZY44</accession>
<gene>
    <name evidence="1" type="ORF">SDC9_92035</name>
</gene>
<name>A0A644ZY44_9ZZZZ</name>
<evidence type="ECO:0000313" key="1">
    <source>
        <dbReference type="EMBL" id="MPM45348.1"/>
    </source>
</evidence>
<sequence>MRTVLVGQARDPSSFVIGELLGESSVVVDRGLALRVAFEPNGITVGRGDASEIARLVVRVGGGLLERVDAGDEPAACVVFAVGGGAFLAPRFGDLAPAVVPIAGDAA</sequence>